<gene>
    <name evidence="1" type="ORF">AWE51_08780</name>
</gene>
<dbReference type="STRING" id="1642818.AWE51_08780"/>
<reference evidence="1 2" key="1">
    <citation type="submission" date="2016-01" db="EMBL/GenBank/DDBJ databases">
        <title>The draft genome sequence of Aquimarina sp. RZW4-3-2.</title>
        <authorList>
            <person name="Wang Y."/>
        </authorList>
    </citation>
    <scope>NUCLEOTIDE SEQUENCE [LARGE SCALE GENOMIC DNA]</scope>
    <source>
        <strain evidence="1 2">RZW4-3-2</strain>
    </source>
</reference>
<dbReference type="AlphaFoldDB" id="A0A162ZDS5"/>
<name>A0A162ZDS5_9FLAO</name>
<organism evidence="1 2">
    <name type="scientific">Aquimarina aggregata</name>
    <dbReference type="NCBI Taxonomy" id="1642818"/>
    <lineage>
        <taxon>Bacteria</taxon>
        <taxon>Pseudomonadati</taxon>
        <taxon>Bacteroidota</taxon>
        <taxon>Flavobacteriia</taxon>
        <taxon>Flavobacteriales</taxon>
        <taxon>Flavobacteriaceae</taxon>
        <taxon>Aquimarina</taxon>
    </lineage>
</organism>
<accession>A0A162ZDS5</accession>
<keyword evidence="2" id="KW-1185">Reference proteome</keyword>
<dbReference type="EMBL" id="LQRT01000024">
    <property type="protein sequence ID" value="KZS39736.1"/>
    <property type="molecule type" value="Genomic_DNA"/>
</dbReference>
<dbReference type="RefSeq" id="WP_066315519.1">
    <property type="nucleotide sequence ID" value="NZ_LQRT01000024.1"/>
</dbReference>
<sequence length="263" mass="31022">MKHKTAIYYSTNGHRIEVKASELKVKEILASLDKVILYDASETVRLTTVNHSMTPHFRTIPEHINRIVFNNESEEHDHKIEEELENLRNENTLQVYYYNNLKEKTKTKIIRLDEYIWSSEVTRFYRYDLILRHDIIGIKKELNISVKQPEICIEVIDTSFLSEEAFNSLLYKSAEVPFIIFFVFVANGGNYFNTIENNNFRVSCFIKDGKFHYGKNKIRAFTNEHLDNTGNPYSMYSAVKLFIIDKLRKGKQVDFRVLNQICE</sequence>
<evidence type="ECO:0000313" key="1">
    <source>
        <dbReference type="EMBL" id="KZS39736.1"/>
    </source>
</evidence>
<comment type="caution">
    <text evidence="1">The sequence shown here is derived from an EMBL/GenBank/DDBJ whole genome shotgun (WGS) entry which is preliminary data.</text>
</comment>
<protein>
    <submittedName>
        <fullName evidence="1">Uncharacterized protein</fullName>
    </submittedName>
</protein>
<evidence type="ECO:0000313" key="2">
    <source>
        <dbReference type="Proteomes" id="UP000076715"/>
    </source>
</evidence>
<dbReference type="Proteomes" id="UP000076715">
    <property type="component" value="Unassembled WGS sequence"/>
</dbReference>
<proteinExistence type="predicted"/>
<dbReference type="OrthoDB" id="9182845at2"/>